<feature type="transmembrane region" description="Helical" evidence="7">
    <location>
        <begin position="135"/>
        <end position="158"/>
    </location>
</feature>
<dbReference type="STRING" id="215637.A0A4P9ZQU5"/>
<dbReference type="InterPro" id="IPR036259">
    <property type="entry name" value="MFS_trans_sf"/>
</dbReference>
<dbReference type="Pfam" id="PF02487">
    <property type="entry name" value="CLN3"/>
    <property type="match status" value="1"/>
</dbReference>
<dbReference type="InterPro" id="IPR003492">
    <property type="entry name" value="Battenin_disease_Cln3"/>
</dbReference>
<keyword evidence="5 7" id="KW-1133">Transmembrane helix</keyword>
<feature type="transmembrane region" description="Helical" evidence="7">
    <location>
        <begin position="388"/>
        <end position="411"/>
    </location>
</feature>
<protein>
    <recommendedName>
        <fullName evidence="7">Protein BTN</fullName>
    </recommendedName>
</protein>
<dbReference type="PIRSF" id="PIRSF015974">
    <property type="entry name" value="CLN3_BTN1"/>
    <property type="match status" value="1"/>
</dbReference>
<keyword evidence="9" id="KW-1185">Reference proteome</keyword>
<dbReference type="GO" id="GO:0012505">
    <property type="term" value="C:endomembrane system"/>
    <property type="evidence" value="ECO:0007669"/>
    <property type="project" value="UniProtKB-SubCell"/>
</dbReference>
<feature type="transmembrane region" description="Helical" evidence="7">
    <location>
        <begin position="170"/>
        <end position="189"/>
    </location>
</feature>
<feature type="transmembrane region" description="Helical" evidence="7">
    <location>
        <begin position="51"/>
        <end position="72"/>
    </location>
</feature>
<proteinExistence type="inferred from homology"/>
<comment type="subcellular location">
    <subcellularLocation>
        <location evidence="1">Endomembrane system</location>
        <topology evidence="1">Multi-pass membrane protein</topology>
    </subcellularLocation>
    <subcellularLocation>
        <location evidence="7">Vacuole membrane</location>
        <topology evidence="7">Multi-pass membrane protein</topology>
    </subcellularLocation>
</comment>
<dbReference type="SUPFAM" id="SSF103473">
    <property type="entry name" value="MFS general substrate transporter"/>
    <property type="match status" value="1"/>
</dbReference>
<dbReference type="Proteomes" id="UP000268162">
    <property type="component" value="Unassembled WGS sequence"/>
</dbReference>
<organism evidence="8 9">
    <name type="scientific">Dimargaris cristalligena</name>
    <dbReference type="NCBI Taxonomy" id="215637"/>
    <lineage>
        <taxon>Eukaryota</taxon>
        <taxon>Fungi</taxon>
        <taxon>Fungi incertae sedis</taxon>
        <taxon>Zoopagomycota</taxon>
        <taxon>Kickxellomycotina</taxon>
        <taxon>Dimargaritomycetes</taxon>
        <taxon>Dimargaritales</taxon>
        <taxon>Dimargaritaceae</taxon>
        <taxon>Dimargaris</taxon>
    </lineage>
</organism>
<reference evidence="9" key="1">
    <citation type="journal article" date="2018" name="Nat. Microbiol.">
        <title>Leveraging single-cell genomics to expand the fungal tree of life.</title>
        <authorList>
            <person name="Ahrendt S.R."/>
            <person name="Quandt C.A."/>
            <person name="Ciobanu D."/>
            <person name="Clum A."/>
            <person name="Salamov A."/>
            <person name="Andreopoulos B."/>
            <person name="Cheng J.F."/>
            <person name="Woyke T."/>
            <person name="Pelin A."/>
            <person name="Henrissat B."/>
            <person name="Reynolds N.K."/>
            <person name="Benny G.L."/>
            <person name="Smith M.E."/>
            <person name="James T.Y."/>
            <person name="Grigoriev I.V."/>
        </authorList>
    </citation>
    <scope>NUCLEOTIDE SEQUENCE [LARGE SCALE GENOMIC DNA]</scope>
    <source>
        <strain evidence="9">RSA 468</strain>
    </source>
</reference>
<gene>
    <name evidence="8" type="ORF">BJ085DRAFT_18136</name>
</gene>
<dbReference type="PANTHER" id="PTHR10981:SF0">
    <property type="entry name" value="BATTENIN"/>
    <property type="match status" value="1"/>
</dbReference>
<accession>A0A4P9ZQU5</accession>
<evidence type="ECO:0000256" key="7">
    <source>
        <dbReference type="RuleBase" id="RU361113"/>
    </source>
</evidence>
<feature type="transmembrane region" description="Helical" evidence="7">
    <location>
        <begin position="345"/>
        <end position="368"/>
    </location>
</feature>
<evidence type="ECO:0000256" key="1">
    <source>
        <dbReference type="ARBA" id="ARBA00004127"/>
    </source>
</evidence>
<keyword evidence="6 7" id="KW-0472">Membrane</keyword>
<sequence length="430" mass="47390">MATPRSSGPIAKTWPILVAFFFSGLINNFVYVVFLSAAVDILESNASLSKGVVLLADILPSLVVKLVAPYFIHHIRYGTRVVVCSVASFSALHLVASFQALPLRLLGVVLASAASGLGELSFLMLTSYFDPVAVSAWSSGTGGAGVTGSLMFLALTAWFNLSTSTTLRTVSLLPPTMMVFFYLILWSPLRSRGPLGNLEAFAEPGLAEYRSSMSTDTYSAPLDPTIGDPHRYSHLPKVPVHDMTLNQRLQVVRSLLSIYILPLLVVYWAEYTINQGINPTILFPLSTAWHYPFKRLKDHYVYYQAIYQMGVFVSRSSVHWFPIRQVWYPSGAQVGILAVMLSQSLFGWIPSVWLVFGIIFVEGLLGGATYVNTFFNITHNVPANYREFALGVVGVGDSIGITLAGLTALWLEPSLCRWQQHHDNDLCIQL</sequence>
<feature type="transmembrane region" description="Helical" evidence="7">
    <location>
        <begin position="14"/>
        <end position="39"/>
    </location>
</feature>
<evidence type="ECO:0000256" key="3">
    <source>
        <dbReference type="ARBA" id="ARBA00022448"/>
    </source>
</evidence>
<dbReference type="GO" id="GO:0051453">
    <property type="term" value="P:regulation of intracellular pH"/>
    <property type="evidence" value="ECO:0007669"/>
    <property type="project" value="TreeGrafter"/>
</dbReference>
<dbReference type="GO" id="GO:0005774">
    <property type="term" value="C:vacuolar membrane"/>
    <property type="evidence" value="ECO:0007669"/>
    <property type="project" value="UniProtKB-SubCell"/>
</dbReference>
<feature type="transmembrane region" description="Helical" evidence="7">
    <location>
        <begin position="78"/>
        <end position="98"/>
    </location>
</feature>
<dbReference type="AlphaFoldDB" id="A0A4P9ZQU5"/>
<evidence type="ECO:0000256" key="6">
    <source>
        <dbReference type="ARBA" id="ARBA00023136"/>
    </source>
</evidence>
<evidence type="ECO:0000256" key="5">
    <source>
        <dbReference type="ARBA" id="ARBA00022989"/>
    </source>
</evidence>
<dbReference type="InterPro" id="IPR018460">
    <property type="entry name" value="Battenin_disease_Cln3_subgr"/>
</dbReference>
<keyword evidence="7" id="KW-0926">Vacuole</keyword>
<feature type="transmembrane region" description="Helical" evidence="7">
    <location>
        <begin position="251"/>
        <end position="269"/>
    </location>
</feature>
<evidence type="ECO:0000256" key="2">
    <source>
        <dbReference type="ARBA" id="ARBA00007467"/>
    </source>
</evidence>
<evidence type="ECO:0000256" key="4">
    <source>
        <dbReference type="ARBA" id="ARBA00022692"/>
    </source>
</evidence>
<evidence type="ECO:0000313" key="9">
    <source>
        <dbReference type="Proteomes" id="UP000268162"/>
    </source>
</evidence>
<name>A0A4P9ZQU5_9FUNG</name>
<keyword evidence="4 7" id="KW-0812">Transmembrane</keyword>
<dbReference type="EMBL" id="ML002768">
    <property type="protein sequence ID" value="RKP35866.1"/>
    <property type="molecule type" value="Genomic_DNA"/>
</dbReference>
<feature type="transmembrane region" description="Helical" evidence="7">
    <location>
        <begin position="105"/>
        <end position="129"/>
    </location>
</feature>
<dbReference type="PRINTS" id="PR01315">
    <property type="entry name" value="BATTENIN"/>
</dbReference>
<keyword evidence="3" id="KW-0813">Transport</keyword>
<evidence type="ECO:0000313" key="8">
    <source>
        <dbReference type="EMBL" id="RKP35866.1"/>
    </source>
</evidence>
<dbReference type="Gene3D" id="1.20.1250.20">
    <property type="entry name" value="MFS general substrate transporter like domains"/>
    <property type="match status" value="1"/>
</dbReference>
<dbReference type="PANTHER" id="PTHR10981">
    <property type="entry name" value="BATTENIN"/>
    <property type="match status" value="1"/>
</dbReference>
<comment type="similarity">
    <text evidence="2 7">Belongs to the battenin family.</text>
</comment>